<dbReference type="EMBL" id="GL378415">
    <property type="protein sequence ID" value="EFJ40466.1"/>
    <property type="molecule type" value="Genomic_DNA"/>
</dbReference>
<feature type="region of interest" description="Disordered" evidence="2">
    <location>
        <begin position="54"/>
        <end position="76"/>
    </location>
</feature>
<dbReference type="RefSeq" id="XP_002958466.1">
    <property type="nucleotide sequence ID" value="XM_002958420.1"/>
</dbReference>
<feature type="region of interest" description="Disordered" evidence="2">
    <location>
        <begin position="434"/>
        <end position="456"/>
    </location>
</feature>
<dbReference type="KEGG" id="vcn:VOLCADRAFT_108148"/>
<feature type="compositionally biased region" description="Low complexity" evidence="2">
    <location>
        <begin position="207"/>
        <end position="223"/>
    </location>
</feature>
<feature type="compositionally biased region" description="Low complexity" evidence="2">
    <location>
        <begin position="146"/>
        <end position="157"/>
    </location>
</feature>
<evidence type="ECO:0000313" key="4">
    <source>
        <dbReference type="Proteomes" id="UP000001058"/>
    </source>
</evidence>
<accession>D8UIJ7</accession>
<feature type="region of interest" description="Disordered" evidence="2">
    <location>
        <begin position="354"/>
        <end position="411"/>
    </location>
</feature>
<dbReference type="Proteomes" id="UP000001058">
    <property type="component" value="Unassembled WGS sequence"/>
</dbReference>
<feature type="compositionally biased region" description="Low complexity" evidence="2">
    <location>
        <begin position="354"/>
        <end position="367"/>
    </location>
</feature>
<dbReference type="GeneID" id="9627925"/>
<feature type="compositionally biased region" description="Pro residues" evidence="2">
    <location>
        <begin position="126"/>
        <end position="145"/>
    </location>
</feature>
<dbReference type="AlphaFoldDB" id="D8UIJ7"/>
<keyword evidence="1" id="KW-0175">Coiled coil</keyword>
<reference evidence="3 4" key="1">
    <citation type="journal article" date="2010" name="Science">
        <title>Genomic analysis of organismal complexity in the multicellular green alga Volvox carteri.</title>
        <authorList>
            <person name="Prochnik S.E."/>
            <person name="Umen J."/>
            <person name="Nedelcu A.M."/>
            <person name="Hallmann A."/>
            <person name="Miller S.M."/>
            <person name="Nishii I."/>
            <person name="Ferris P."/>
            <person name="Kuo A."/>
            <person name="Mitros T."/>
            <person name="Fritz-Laylin L.K."/>
            <person name="Hellsten U."/>
            <person name="Chapman J."/>
            <person name="Simakov O."/>
            <person name="Rensing S.A."/>
            <person name="Terry A."/>
            <person name="Pangilinan J."/>
            <person name="Kapitonov V."/>
            <person name="Jurka J."/>
            <person name="Salamov A."/>
            <person name="Shapiro H."/>
            <person name="Schmutz J."/>
            <person name="Grimwood J."/>
            <person name="Lindquist E."/>
            <person name="Lucas S."/>
            <person name="Grigoriev I.V."/>
            <person name="Schmitt R."/>
            <person name="Kirk D."/>
            <person name="Rokhsar D.S."/>
        </authorList>
    </citation>
    <scope>NUCLEOTIDE SEQUENCE [LARGE SCALE GENOMIC DNA]</scope>
    <source>
        <strain evidence="4">f. Nagariensis / Eve</strain>
    </source>
</reference>
<gene>
    <name evidence="3" type="ORF">VOLCADRAFT_108148</name>
</gene>
<evidence type="ECO:0000313" key="3">
    <source>
        <dbReference type="EMBL" id="EFJ40466.1"/>
    </source>
</evidence>
<dbReference type="InterPro" id="IPR013783">
    <property type="entry name" value="Ig-like_fold"/>
</dbReference>
<organism evidence="4">
    <name type="scientific">Volvox carteri f. nagariensis</name>
    <dbReference type="NCBI Taxonomy" id="3068"/>
    <lineage>
        <taxon>Eukaryota</taxon>
        <taxon>Viridiplantae</taxon>
        <taxon>Chlorophyta</taxon>
        <taxon>core chlorophytes</taxon>
        <taxon>Chlorophyceae</taxon>
        <taxon>CS clade</taxon>
        <taxon>Chlamydomonadales</taxon>
        <taxon>Volvocaceae</taxon>
        <taxon>Volvox</taxon>
    </lineage>
</organism>
<proteinExistence type="predicted"/>
<dbReference type="OrthoDB" id="542705at2759"/>
<dbReference type="InParanoid" id="D8UIJ7"/>
<evidence type="ECO:0000256" key="1">
    <source>
        <dbReference type="SAM" id="Coils"/>
    </source>
</evidence>
<evidence type="ECO:0008006" key="5">
    <source>
        <dbReference type="Google" id="ProtNLM"/>
    </source>
</evidence>
<feature type="compositionally biased region" description="Low complexity" evidence="2">
    <location>
        <begin position="57"/>
        <end position="75"/>
    </location>
</feature>
<name>D8UIJ7_VOLCA</name>
<feature type="compositionally biased region" description="Pro residues" evidence="2">
    <location>
        <begin position="436"/>
        <end position="456"/>
    </location>
</feature>
<keyword evidence="4" id="KW-1185">Reference proteome</keyword>
<feature type="region of interest" description="Disordered" evidence="2">
    <location>
        <begin position="197"/>
        <end position="223"/>
    </location>
</feature>
<feature type="region of interest" description="Disordered" evidence="2">
    <location>
        <begin position="100"/>
        <end position="174"/>
    </location>
</feature>
<feature type="compositionally biased region" description="Low complexity" evidence="2">
    <location>
        <begin position="375"/>
        <end position="411"/>
    </location>
</feature>
<sequence length="556" mass="56583">MNSPIGGMALSGPHKTVSCHMPLGRQPQRYFQTSTTTAARAPSCHPLAGAALVPHASSGRTSSGSSSKPQQRSFSVMQSAMKIPGLASALHLIGVNSPNGASASGTDSTVAAAGGSGTNSGGMPGPEEPPSPRTANPQPEPPQPHPQQQQHGPLQDQLAGGGGDGDRASPATASTASSAAEVLYDLAAAAVAAANGNGNGNGHLPHQQELNQQQQQLAAVQPQGARHINSYANGVAHRRESTEEILGSLDPSGSRTENNIMPYTGYLEKIEEQEFELAAKDQVLRSKEERIKSLEQESTELRKSLALLHSAKVAAEAEVQRLRAAAAISRPASTPALGTAAAVAAAAAPAAADSEAPPVPSAAAPHTLPSPPPAIAASAPALVTPAATSSPTPAPQNQQAPTPAATAAAPAAATSVPPVSAPAATAAATSAATSVPPVPAPAATLAPPPTTPPLPPPPRVPEIVLLYRSSWPEAFLHCNVEGRGWTAVPGLRMEHAGAKEYAVRLPGRSVEFVLTNGHGEWDSPGVGGIGRNYHIDTPGEYRLHYGVLAQVKAWQP</sequence>
<feature type="compositionally biased region" description="Gly residues" evidence="2">
    <location>
        <begin position="114"/>
        <end position="124"/>
    </location>
</feature>
<dbReference type="eggNOG" id="ENOG502SEBH">
    <property type="taxonomic scope" value="Eukaryota"/>
</dbReference>
<feature type="coiled-coil region" evidence="1">
    <location>
        <begin position="277"/>
        <end position="311"/>
    </location>
</feature>
<protein>
    <recommendedName>
        <fullName evidence="5">Carbohydrate binding module family 25 domain-containing protein</fullName>
    </recommendedName>
</protein>
<evidence type="ECO:0000256" key="2">
    <source>
        <dbReference type="SAM" id="MobiDB-lite"/>
    </source>
</evidence>
<dbReference type="Gene3D" id="2.60.40.10">
    <property type="entry name" value="Immunoglobulins"/>
    <property type="match status" value="1"/>
</dbReference>
<feature type="compositionally biased region" description="Low complexity" evidence="2">
    <location>
        <begin position="100"/>
        <end position="113"/>
    </location>
</feature>